<feature type="region of interest" description="Disordered" evidence="2">
    <location>
        <begin position="130"/>
        <end position="149"/>
    </location>
</feature>
<feature type="compositionally biased region" description="Low complexity" evidence="2">
    <location>
        <begin position="130"/>
        <end position="141"/>
    </location>
</feature>
<evidence type="ECO:0000313" key="5">
    <source>
        <dbReference type="Proteomes" id="UP000531561"/>
    </source>
</evidence>
<evidence type="ECO:0000256" key="1">
    <source>
        <dbReference type="ARBA" id="ARBA00061469"/>
    </source>
</evidence>
<dbReference type="GO" id="GO:0007039">
    <property type="term" value="P:protein catabolic process in the vacuole"/>
    <property type="evidence" value="ECO:0007669"/>
    <property type="project" value="TreeGrafter"/>
</dbReference>
<feature type="compositionally biased region" description="Polar residues" evidence="2">
    <location>
        <begin position="398"/>
        <end position="420"/>
    </location>
</feature>
<feature type="compositionally biased region" description="Low complexity" evidence="2">
    <location>
        <begin position="373"/>
        <end position="391"/>
    </location>
</feature>
<keyword evidence="3" id="KW-0812">Transmembrane</keyword>
<evidence type="ECO:0000313" key="4">
    <source>
        <dbReference type="EMBL" id="KAF5867491.1"/>
    </source>
</evidence>
<dbReference type="Proteomes" id="UP000531561">
    <property type="component" value="Unassembled WGS sequence"/>
</dbReference>
<feature type="transmembrane region" description="Helical" evidence="3">
    <location>
        <begin position="490"/>
        <end position="506"/>
    </location>
</feature>
<dbReference type="GO" id="GO:0006623">
    <property type="term" value="P:protein targeting to vacuole"/>
    <property type="evidence" value="ECO:0007669"/>
    <property type="project" value="TreeGrafter"/>
</dbReference>
<dbReference type="Pfam" id="PF09783">
    <property type="entry name" value="Vac_ImportDeg"/>
    <property type="match status" value="1"/>
</dbReference>
<keyword evidence="5" id="KW-1185">Reference proteome</keyword>
<dbReference type="OrthoDB" id="62at2759"/>
<dbReference type="GO" id="GO:0043161">
    <property type="term" value="P:proteasome-mediated ubiquitin-dependent protein catabolic process"/>
    <property type="evidence" value="ECO:0007669"/>
    <property type="project" value="TreeGrafter"/>
</dbReference>
<dbReference type="GO" id="GO:0045721">
    <property type="term" value="P:negative regulation of gluconeogenesis"/>
    <property type="evidence" value="ECO:0007669"/>
    <property type="project" value="TreeGrafter"/>
</dbReference>
<name>A0A8H6AFM9_9HELO</name>
<proteinExistence type="inferred from homology"/>
<organism evidence="4 5">
    <name type="scientific">Botrytis fragariae</name>
    <dbReference type="NCBI Taxonomy" id="1964551"/>
    <lineage>
        <taxon>Eukaryota</taxon>
        <taxon>Fungi</taxon>
        <taxon>Dikarya</taxon>
        <taxon>Ascomycota</taxon>
        <taxon>Pezizomycotina</taxon>
        <taxon>Leotiomycetes</taxon>
        <taxon>Helotiales</taxon>
        <taxon>Sclerotiniaceae</taxon>
        <taxon>Botrytis</taxon>
    </lineage>
</organism>
<sequence length="585" mass="65559">MPTPSSNNESRVGATISHTSCPPEDDRSTWSIPEMEGTLDSPILDSRTTQQPTPPPHDLRRVDMTPTSQSHLRNTKSMDIDEEANGPDMLSPVSAEGDKQDEAEMHTATNPRIPSPSLGYDFSNVRLLPSSPSSKLRPGSKFHGTQQSERQVYDVQVEIKHVDMRESFLCGYLRIQGLTEDHPTLTTYFEGEIIGSKYSFFTQHEDWGSTDKVDLTHWAKFQAFRPFQKSAKKGNCHIPNLAQRDNIFMRWKEHFLVPDHRVRTITGASFEGFYYICFNQVEGRVSGIYFHAKSEKFQQLELKHVEDRGPFEDISAIITSSFAYLLFKTYPSPTHIFTSTRRIPAIEEDLKMDFAPYQASPEETRALSPPPRTSTSSPRQSISPIRRSFSPGVRSPAFLQSTSNAAAKNGNFAPSTTPNPWAQRERERDGYFPTVNTGDGYQDVESGRVGGGYNVGGSVSGGAGYGGGSRDGLHEFETSLPLRLDYEACLAYLLLPPAGGVLLLVLERKSDYVRFHAWQSALLFTAMFVVHLMFSWSPSMSWLLLLGDISLIVWLTRRAYLDADTLDRCEVPIFGRLASSILDDE</sequence>
<feature type="compositionally biased region" description="Polar residues" evidence="2">
    <location>
        <begin position="65"/>
        <end position="77"/>
    </location>
</feature>
<comment type="similarity">
    <text evidence="1">Belongs to the GID4/VID24 family.</text>
</comment>
<keyword evidence="3" id="KW-0472">Membrane</keyword>
<evidence type="ECO:0000256" key="3">
    <source>
        <dbReference type="SAM" id="Phobius"/>
    </source>
</evidence>
<dbReference type="InterPro" id="IPR018618">
    <property type="entry name" value="GID4/10-like"/>
</dbReference>
<feature type="transmembrane region" description="Helical" evidence="3">
    <location>
        <begin position="515"/>
        <end position="534"/>
    </location>
</feature>
<feature type="region of interest" description="Disordered" evidence="2">
    <location>
        <begin position="1"/>
        <end position="118"/>
    </location>
</feature>
<comment type="caution">
    <text evidence="4">The sequence shown here is derived from an EMBL/GenBank/DDBJ whole genome shotgun (WGS) entry which is preliminary data.</text>
</comment>
<accession>A0A8H6AFM9</accession>
<feature type="compositionally biased region" description="Basic and acidic residues" evidence="2">
    <location>
        <begin position="96"/>
        <end position="105"/>
    </location>
</feature>
<evidence type="ECO:0000256" key="2">
    <source>
        <dbReference type="SAM" id="MobiDB-lite"/>
    </source>
</evidence>
<feature type="transmembrane region" description="Helical" evidence="3">
    <location>
        <begin position="540"/>
        <end position="556"/>
    </location>
</feature>
<feature type="compositionally biased region" description="Polar residues" evidence="2">
    <location>
        <begin position="1"/>
        <end position="20"/>
    </location>
</feature>
<reference evidence="4 5" key="1">
    <citation type="journal article" date="2020" name="Phytopathology">
        <title>A high-quality genome resource of Botrytis fragariae, a new and rapidly spreading fungal pathogen causing strawberry gray mold in the U.S.A.</title>
        <authorList>
            <person name="Wu Y."/>
            <person name="Saski C.A."/>
            <person name="Schnabel G."/>
            <person name="Xiao S."/>
            <person name="Hu M."/>
        </authorList>
    </citation>
    <scope>NUCLEOTIDE SEQUENCE [LARGE SCALE GENOMIC DNA]</scope>
    <source>
        <strain evidence="4 5">BVB16</strain>
    </source>
</reference>
<dbReference type="GeneID" id="59264489"/>
<dbReference type="EMBL" id="JABFCT010000028">
    <property type="protein sequence ID" value="KAF5867491.1"/>
    <property type="molecule type" value="Genomic_DNA"/>
</dbReference>
<dbReference type="AlphaFoldDB" id="A0A8H6AFM9"/>
<protein>
    <submittedName>
        <fullName evidence="4">Putative vesicle-mediated transporter vid24 protein</fullName>
    </submittedName>
</protein>
<dbReference type="RefSeq" id="XP_037186440.1">
    <property type="nucleotide sequence ID" value="XM_037340797.1"/>
</dbReference>
<feature type="region of interest" description="Disordered" evidence="2">
    <location>
        <begin position="360"/>
        <end position="425"/>
    </location>
</feature>
<dbReference type="PANTHER" id="PTHR14534:SF3">
    <property type="entry name" value="GID COMPLEX SUBUNIT 4 HOMOLOG"/>
    <property type="match status" value="1"/>
</dbReference>
<dbReference type="GO" id="GO:0005773">
    <property type="term" value="C:vacuole"/>
    <property type="evidence" value="ECO:0007669"/>
    <property type="project" value="GOC"/>
</dbReference>
<dbReference type="GO" id="GO:0034657">
    <property type="term" value="C:GID complex"/>
    <property type="evidence" value="ECO:0007669"/>
    <property type="project" value="TreeGrafter"/>
</dbReference>
<dbReference type="PANTHER" id="PTHR14534">
    <property type="entry name" value="VACUOLAR IMPORT AND DEGRADATION PROTEIN 24"/>
    <property type="match status" value="1"/>
</dbReference>
<keyword evidence="3" id="KW-1133">Transmembrane helix</keyword>
<gene>
    <name evidence="4" type="ORF">Bfra_010465</name>
</gene>